<protein>
    <submittedName>
        <fullName evidence="2">Uncharacterized protein</fullName>
    </submittedName>
</protein>
<feature type="region of interest" description="Disordered" evidence="1">
    <location>
        <begin position="1"/>
        <end position="33"/>
    </location>
</feature>
<reference evidence="2 3" key="1">
    <citation type="submission" date="2016-10" db="EMBL/GenBank/DDBJ databases">
        <authorList>
            <person name="de Groot N.N."/>
        </authorList>
    </citation>
    <scope>NUCLEOTIDE SEQUENCE [LARGE SCALE GENOMIC DNA]</scope>
    <source>
        <strain evidence="2 3">DSM 13760</strain>
    </source>
</reference>
<evidence type="ECO:0000256" key="1">
    <source>
        <dbReference type="SAM" id="MobiDB-lite"/>
    </source>
</evidence>
<dbReference type="EMBL" id="FOHA01000005">
    <property type="protein sequence ID" value="SER76211.1"/>
    <property type="molecule type" value="Genomic_DNA"/>
</dbReference>
<proteinExistence type="predicted"/>
<keyword evidence="3" id="KW-1185">Reference proteome</keyword>
<evidence type="ECO:0000313" key="3">
    <source>
        <dbReference type="Proteomes" id="UP000198948"/>
    </source>
</evidence>
<sequence length="33" mass="3714">MQSLVVVKDNPDPSSQNKQEKLKLSSAIDSLWK</sequence>
<organism evidence="2 3">
    <name type="scientific">Isobaculum melis</name>
    <dbReference type="NCBI Taxonomy" id="142588"/>
    <lineage>
        <taxon>Bacteria</taxon>
        <taxon>Bacillati</taxon>
        <taxon>Bacillota</taxon>
        <taxon>Bacilli</taxon>
        <taxon>Lactobacillales</taxon>
        <taxon>Carnobacteriaceae</taxon>
        <taxon>Isobaculum</taxon>
    </lineage>
</organism>
<name>A0A1H9RTE0_9LACT</name>
<dbReference type="Proteomes" id="UP000198948">
    <property type="component" value="Unassembled WGS sequence"/>
</dbReference>
<accession>A0A1H9RTE0</accession>
<dbReference type="AlphaFoldDB" id="A0A1H9RTE0"/>
<evidence type="ECO:0000313" key="2">
    <source>
        <dbReference type="EMBL" id="SER76211.1"/>
    </source>
</evidence>
<gene>
    <name evidence="2" type="ORF">SAMN04488559_10580</name>
</gene>